<dbReference type="OrthoDB" id="43236at2157"/>
<proteinExistence type="inferred from homology"/>
<keyword evidence="5 8" id="KW-0378">Hydrolase</keyword>
<evidence type="ECO:0000256" key="1">
    <source>
        <dbReference type="ARBA" id="ARBA00001946"/>
    </source>
</evidence>
<gene>
    <name evidence="8" type="primary">cas2</name>
    <name evidence="9" type="ordered locus">Aboo_1018</name>
</gene>
<comment type="cofactor">
    <cofactor evidence="1 8">
        <name>Mg(2+)</name>
        <dbReference type="ChEBI" id="CHEBI:18420"/>
    </cofactor>
</comment>
<dbReference type="GeneID" id="8827975"/>
<dbReference type="KEGG" id="abi:Aboo_1018"/>
<dbReference type="GO" id="GO:0016787">
    <property type="term" value="F:hydrolase activity"/>
    <property type="evidence" value="ECO:0007669"/>
    <property type="project" value="UniProtKB-KW"/>
</dbReference>
<sequence length="87" mass="10092">MHVIIVYDVAEERVNKVNKFLRSYLHWIQNSVFRGDITQSQLQAIKDGIKGIIEEDYDSVTIYVLPSEKYLKVINIGIEKGTTDMIF</sequence>
<organism evidence="9 10">
    <name type="scientific">Aciduliprofundum boonei (strain DSM 19572 / T469)</name>
    <dbReference type="NCBI Taxonomy" id="439481"/>
    <lineage>
        <taxon>Archaea</taxon>
        <taxon>Methanobacteriati</taxon>
        <taxon>Thermoplasmatota</taxon>
        <taxon>DHVE2 group</taxon>
        <taxon>Candidatus Aciduliprofundum</taxon>
    </lineage>
</organism>
<dbReference type="InterPro" id="IPR019199">
    <property type="entry name" value="Virulence_VapD/CRISPR_Cas2"/>
</dbReference>
<keyword evidence="4 8" id="KW-0255">Endonuclease</keyword>
<evidence type="ECO:0000256" key="4">
    <source>
        <dbReference type="ARBA" id="ARBA00022759"/>
    </source>
</evidence>
<dbReference type="HAMAP" id="MF_01471">
    <property type="entry name" value="Cas2"/>
    <property type="match status" value="1"/>
</dbReference>
<dbReference type="GO" id="GO:0051607">
    <property type="term" value="P:defense response to virus"/>
    <property type="evidence" value="ECO:0007669"/>
    <property type="project" value="UniProtKB-UniRule"/>
</dbReference>
<evidence type="ECO:0000256" key="5">
    <source>
        <dbReference type="ARBA" id="ARBA00022801"/>
    </source>
</evidence>
<comment type="subunit">
    <text evidence="8">Homodimer, forms a heterotetramer with a Cas1 homodimer.</text>
</comment>
<dbReference type="GO" id="GO:0046872">
    <property type="term" value="F:metal ion binding"/>
    <property type="evidence" value="ECO:0007669"/>
    <property type="project" value="UniProtKB-UniRule"/>
</dbReference>
<dbReference type="EC" id="3.1.-.-" evidence="8"/>
<dbReference type="PANTHER" id="PTHR34405:SF1">
    <property type="entry name" value="CRISPR-ASSOCIATED ENDORIBONUCLEASE CAS2"/>
    <property type="match status" value="1"/>
</dbReference>
<keyword evidence="10" id="KW-1185">Reference proteome</keyword>
<dbReference type="GO" id="GO:0004521">
    <property type="term" value="F:RNA endonuclease activity"/>
    <property type="evidence" value="ECO:0007669"/>
    <property type="project" value="InterPro"/>
</dbReference>
<dbReference type="STRING" id="439481.Aboo_1018"/>
<evidence type="ECO:0000256" key="8">
    <source>
        <dbReference type="HAMAP-Rule" id="MF_01471"/>
    </source>
</evidence>
<keyword evidence="6 8" id="KW-0460">Magnesium</keyword>
<keyword evidence="3 8" id="KW-0479">Metal-binding</keyword>
<accession>B5IHG4</accession>
<dbReference type="CDD" id="cd09725">
    <property type="entry name" value="Cas2_I_II_III"/>
    <property type="match status" value="1"/>
</dbReference>
<dbReference type="PANTHER" id="PTHR34405">
    <property type="entry name" value="CRISPR-ASSOCIATED ENDORIBONUCLEASE CAS2"/>
    <property type="match status" value="1"/>
</dbReference>
<dbReference type="NCBIfam" id="TIGR01573">
    <property type="entry name" value="cas2"/>
    <property type="match status" value="1"/>
</dbReference>
<dbReference type="SUPFAM" id="SSF143430">
    <property type="entry name" value="TTP0101/SSO1404-like"/>
    <property type="match status" value="1"/>
</dbReference>
<comment type="function">
    <text evidence="8">CRISPR (clustered regularly interspaced short palindromic repeat), is an adaptive immune system that provides protection against mobile genetic elements (viruses, transposable elements and conjugative plasmids). CRISPR clusters contain sequences complementary to antecedent mobile elements and target invading nucleic acids. CRISPR clusters are transcribed and processed into CRISPR RNA (crRNA). Functions as a ssRNA-specific endoribonuclease. Involved in the integration of spacer DNA into the CRISPR cassette.</text>
</comment>
<evidence type="ECO:0000256" key="6">
    <source>
        <dbReference type="ARBA" id="ARBA00022842"/>
    </source>
</evidence>
<comment type="similarity">
    <text evidence="8">Belongs to the CRISPR-associated endoribonuclease Cas2 protein family.</text>
</comment>
<evidence type="ECO:0000256" key="7">
    <source>
        <dbReference type="ARBA" id="ARBA00023118"/>
    </source>
</evidence>
<feature type="binding site" evidence="8">
    <location>
        <position position="8"/>
    </location>
    <ligand>
        <name>Mg(2+)</name>
        <dbReference type="ChEBI" id="CHEBI:18420"/>
        <note>catalytic</note>
    </ligand>
</feature>
<keyword evidence="7 8" id="KW-0051">Antiviral defense</keyword>
<dbReference type="Pfam" id="PF09827">
    <property type="entry name" value="CRISPR_Cas2"/>
    <property type="match status" value="1"/>
</dbReference>
<dbReference type="Gene3D" id="3.30.70.240">
    <property type="match status" value="1"/>
</dbReference>
<evidence type="ECO:0000313" key="10">
    <source>
        <dbReference type="Proteomes" id="UP000001400"/>
    </source>
</evidence>
<reference evidence="9" key="1">
    <citation type="submission" date="2010-02" db="EMBL/GenBank/DDBJ databases">
        <title>Complete sequence of Aciduliprofundum boonei T469.</title>
        <authorList>
            <consortium name="US DOE Joint Genome Institute"/>
            <person name="Lucas S."/>
            <person name="Copeland A."/>
            <person name="Lapidus A."/>
            <person name="Cheng J.-F."/>
            <person name="Bruce D."/>
            <person name="Goodwin L."/>
            <person name="Pitluck S."/>
            <person name="Saunders E."/>
            <person name="Detter J.C."/>
            <person name="Han C."/>
            <person name="Tapia R."/>
            <person name="Land M."/>
            <person name="Hauser L."/>
            <person name="Kyrpides N."/>
            <person name="Mikhailova N."/>
            <person name="Flores G."/>
            <person name="Reysenbach A.-L."/>
            <person name="Woyke T."/>
        </authorList>
    </citation>
    <scope>NUCLEOTIDE SEQUENCE</scope>
    <source>
        <strain evidence="9">T469</strain>
    </source>
</reference>
<dbReference type="RefSeq" id="WP_008086687.1">
    <property type="nucleotide sequence ID" value="NC_013926.1"/>
</dbReference>
<evidence type="ECO:0000256" key="3">
    <source>
        <dbReference type="ARBA" id="ARBA00022723"/>
    </source>
</evidence>
<dbReference type="AlphaFoldDB" id="B5IHG4"/>
<dbReference type="HOGENOM" id="CLU_161124_0_1_2"/>
<keyword evidence="2 8" id="KW-0540">Nuclease</keyword>
<dbReference type="eggNOG" id="arCOG04194">
    <property type="taxonomic scope" value="Archaea"/>
</dbReference>
<dbReference type="Proteomes" id="UP000001400">
    <property type="component" value="Chromosome"/>
</dbReference>
<dbReference type="GO" id="GO:0043571">
    <property type="term" value="P:maintenance of CRISPR repeat elements"/>
    <property type="evidence" value="ECO:0007669"/>
    <property type="project" value="UniProtKB-UniRule"/>
</dbReference>
<name>B5IHG4_ACIB4</name>
<protein>
    <recommendedName>
        <fullName evidence="8">CRISPR-associated endoribonuclease Cas2</fullName>
        <ecNumber evidence="8">3.1.-.-</ecNumber>
    </recommendedName>
</protein>
<dbReference type="EMBL" id="CP001941">
    <property type="protein sequence ID" value="ADD08827.1"/>
    <property type="molecule type" value="Genomic_DNA"/>
</dbReference>
<evidence type="ECO:0000313" key="9">
    <source>
        <dbReference type="EMBL" id="ADD08827.1"/>
    </source>
</evidence>
<evidence type="ECO:0000256" key="2">
    <source>
        <dbReference type="ARBA" id="ARBA00022722"/>
    </source>
</evidence>
<dbReference type="InterPro" id="IPR021127">
    <property type="entry name" value="CRISPR_associated_Cas2"/>
</dbReference>